<dbReference type="PROSITE" id="PS50222">
    <property type="entry name" value="EF_HAND_2"/>
    <property type="match status" value="1"/>
</dbReference>
<organism evidence="6">
    <name type="scientific">Rhipicephalus pulchellus</name>
    <name type="common">Yellow backed tick</name>
    <name type="synonym">Dermacentor pulchellus</name>
    <dbReference type="NCBI Taxonomy" id="72859"/>
    <lineage>
        <taxon>Eukaryota</taxon>
        <taxon>Metazoa</taxon>
        <taxon>Ecdysozoa</taxon>
        <taxon>Arthropoda</taxon>
        <taxon>Chelicerata</taxon>
        <taxon>Arachnida</taxon>
        <taxon>Acari</taxon>
        <taxon>Parasitiformes</taxon>
        <taxon>Ixodida</taxon>
        <taxon>Ixodoidea</taxon>
        <taxon>Ixodidae</taxon>
        <taxon>Rhipicephalinae</taxon>
        <taxon>Rhipicephalus</taxon>
        <taxon>Rhipicephalus</taxon>
    </lineage>
</organism>
<feature type="domain" description="EF-hand" evidence="5">
    <location>
        <begin position="69"/>
        <end position="104"/>
    </location>
</feature>
<name>L7LYI6_RHIPC</name>
<dbReference type="PANTHER" id="PTHR23104">
    <property type="entry name" value="MULTIPLE COAGULATION FACTOR DEFICIENCY PROTEIN 2 NEURAL STEM CELL DERIVED NEURONAL SURVIVAL PROTEIN"/>
    <property type="match status" value="1"/>
</dbReference>
<sequence length="155" mass="17060">MQTLASWGLCATVLFAVVAADLPPPNSIAGGEAAELRKKWSAVQVARDLGHIRRDVAKMIELGNAGVMSQDELSFYYFRMHDFDNNNLLDGQEMMAAMFHTSHHDEGEHGEGQLEVIPEADIASYVDSALLADKNHDGYISYPELRASDLATQHT</sequence>
<evidence type="ECO:0000256" key="1">
    <source>
        <dbReference type="ARBA" id="ARBA00022729"/>
    </source>
</evidence>
<keyword evidence="2" id="KW-0677">Repeat</keyword>
<dbReference type="PANTHER" id="PTHR23104:SF17">
    <property type="entry name" value="EF-HAND DOMAIN-CONTAINING PROTEIN"/>
    <property type="match status" value="1"/>
</dbReference>
<evidence type="ECO:0000256" key="4">
    <source>
        <dbReference type="SAM" id="SignalP"/>
    </source>
</evidence>
<dbReference type="EMBL" id="GACK01008174">
    <property type="protein sequence ID" value="JAA56860.1"/>
    <property type="molecule type" value="mRNA"/>
</dbReference>
<feature type="chain" id="PRO_5003980752" description="EF-hand domain-containing protein" evidence="4">
    <location>
        <begin position="21"/>
        <end position="155"/>
    </location>
</feature>
<evidence type="ECO:0000259" key="5">
    <source>
        <dbReference type="PROSITE" id="PS50222"/>
    </source>
</evidence>
<dbReference type="InterPro" id="IPR052110">
    <property type="entry name" value="MCFD2-like"/>
</dbReference>
<accession>L7LYI6</accession>
<dbReference type="SUPFAM" id="SSF47473">
    <property type="entry name" value="EF-hand"/>
    <property type="match status" value="1"/>
</dbReference>
<reference evidence="6" key="2">
    <citation type="journal article" date="2015" name="J. Proteomics">
        <title>Sexual differences in the sialomes of the zebra tick, Rhipicephalus pulchellus.</title>
        <authorList>
            <person name="Tan A.W."/>
            <person name="Francischetti I.M."/>
            <person name="Slovak M."/>
            <person name="Kini R.M."/>
            <person name="Ribeiro J.M."/>
        </authorList>
    </citation>
    <scope>NUCLEOTIDE SEQUENCE</scope>
    <source>
        <tissue evidence="6">Salivary gland</tissue>
    </source>
</reference>
<proteinExistence type="evidence at transcript level"/>
<evidence type="ECO:0000313" key="6">
    <source>
        <dbReference type="EMBL" id="JAA56860.1"/>
    </source>
</evidence>
<dbReference type="AlphaFoldDB" id="L7LYI6"/>
<dbReference type="PROSITE" id="PS00018">
    <property type="entry name" value="EF_HAND_1"/>
    <property type="match status" value="2"/>
</dbReference>
<dbReference type="InterPro" id="IPR011992">
    <property type="entry name" value="EF-hand-dom_pair"/>
</dbReference>
<reference evidence="6" key="1">
    <citation type="submission" date="2012-11" db="EMBL/GenBank/DDBJ databases">
        <authorList>
            <person name="Lucero-Rivera Y.E."/>
            <person name="Tovar-Ramirez D."/>
        </authorList>
    </citation>
    <scope>NUCLEOTIDE SEQUENCE</scope>
    <source>
        <tissue evidence="6">Salivary gland</tissue>
    </source>
</reference>
<keyword evidence="1 4" id="KW-0732">Signal</keyword>
<evidence type="ECO:0000256" key="2">
    <source>
        <dbReference type="ARBA" id="ARBA00022737"/>
    </source>
</evidence>
<keyword evidence="3" id="KW-0106">Calcium</keyword>
<dbReference type="InterPro" id="IPR002048">
    <property type="entry name" value="EF_hand_dom"/>
</dbReference>
<dbReference type="GO" id="GO:0005509">
    <property type="term" value="F:calcium ion binding"/>
    <property type="evidence" value="ECO:0007669"/>
    <property type="project" value="InterPro"/>
</dbReference>
<dbReference type="Gene3D" id="1.10.238.10">
    <property type="entry name" value="EF-hand"/>
    <property type="match status" value="1"/>
</dbReference>
<feature type="signal peptide" evidence="4">
    <location>
        <begin position="1"/>
        <end position="20"/>
    </location>
</feature>
<protein>
    <recommendedName>
        <fullName evidence="5">EF-hand domain-containing protein</fullName>
    </recommendedName>
</protein>
<dbReference type="InterPro" id="IPR018247">
    <property type="entry name" value="EF_Hand_1_Ca_BS"/>
</dbReference>
<evidence type="ECO:0000256" key="3">
    <source>
        <dbReference type="ARBA" id="ARBA00022837"/>
    </source>
</evidence>